<sequence length="110" mass="12625">MKNTFIGAIGPFDPKVCQFPGYISRFKQFLMVNEVPESKHSIFFTVMGNMHFQLLANLVVPKSYPTERRMSFDECVSMLTDHFHPATLEVVEQQTFFNCKHSAEDTANIS</sequence>
<protein>
    <submittedName>
        <fullName evidence="1">Uncharacterized protein</fullName>
    </submittedName>
</protein>
<proteinExistence type="predicted"/>
<dbReference type="AlphaFoldDB" id="A0A0V1MVK5"/>
<name>A0A0V1MVK5_9BILA</name>
<organism evidence="1 2">
    <name type="scientific">Trichinella papuae</name>
    <dbReference type="NCBI Taxonomy" id="268474"/>
    <lineage>
        <taxon>Eukaryota</taxon>
        <taxon>Metazoa</taxon>
        <taxon>Ecdysozoa</taxon>
        <taxon>Nematoda</taxon>
        <taxon>Enoplea</taxon>
        <taxon>Dorylaimia</taxon>
        <taxon>Trichinellida</taxon>
        <taxon>Trichinellidae</taxon>
        <taxon>Trichinella</taxon>
    </lineage>
</organism>
<evidence type="ECO:0000313" key="1">
    <source>
        <dbReference type="EMBL" id="KRZ75674.1"/>
    </source>
</evidence>
<dbReference type="Proteomes" id="UP000054843">
    <property type="component" value="Unassembled WGS sequence"/>
</dbReference>
<accession>A0A0V1MVK5</accession>
<comment type="caution">
    <text evidence="1">The sequence shown here is derived from an EMBL/GenBank/DDBJ whole genome shotgun (WGS) entry which is preliminary data.</text>
</comment>
<dbReference type="EMBL" id="JYDO01000036">
    <property type="protein sequence ID" value="KRZ75674.1"/>
    <property type="molecule type" value="Genomic_DNA"/>
</dbReference>
<reference evidence="1 2" key="1">
    <citation type="submission" date="2015-01" db="EMBL/GenBank/DDBJ databases">
        <title>Evolution of Trichinella species and genotypes.</title>
        <authorList>
            <person name="Korhonen P.K."/>
            <person name="Edoardo P."/>
            <person name="Giuseppe L.R."/>
            <person name="Gasser R.B."/>
        </authorList>
    </citation>
    <scope>NUCLEOTIDE SEQUENCE [LARGE SCALE GENOMIC DNA]</scope>
    <source>
        <strain evidence="1">ISS1980</strain>
    </source>
</reference>
<keyword evidence="2" id="KW-1185">Reference proteome</keyword>
<gene>
    <name evidence="1" type="ORF">T10_12724</name>
</gene>
<evidence type="ECO:0000313" key="2">
    <source>
        <dbReference type="Proteomes" id="UP000054843"/>
    </source>
</evidence>